<dbReference type="EMBL" id="OP072867">
    <property type="protein sequence ID" value="UVX69671.1"/>
    <property type="molecule type" value="Genomic_DNA"/>
</dbReference>
<accession>A0ABY5TWE0</accession>
<dbReference type="Proteomes" id="UP001160698">
    <property type="component" value="Segment"/>
</dbReference>
<organism evidence="1 2">
    <name type="scientific">Bacteriophage sp</name>
    <dbReference type="NCBI Taxonomy" id="38018"/>
    <lineage>
        <taxon>Viruses</taxon>
    </lineage>
</organism>
<evidence type="ECO:0000313" key="2">
    <source>
        <dbReference type="Proteomes" id="UP001160698"/>
    </source>
</evidence>
<evidence type="ECO:0000313" key="1">
    <source>
        <dbReference type="EMBL" id="UVX69671.1"/>
    </source>
</evidence>
<dbReference type="InterPro" id="IPR021739">
    <property type="entry name" value="SaV-like"/>
</dbReference>
<evidence type="ECO:0008006" key="3">
    <source>
        <dbReference type="Google" id="ProtNLM"/>
    </source>
</evidence>
<name>A0ABY5TWE0_9VIRU</name>
<sequence length="116" mass="13161">MNDTVNHPAHYASRNIGCECIALARRQPFCTGNVVKYLWRAPFKGHETEDLKKALWYARLASETGEKVVKTGPCDVILYRLLLSTTGDECTAWTGLRQSDWNLTIEALERMTGKEE</sequence>
<keyword evidence="2" id="KW-1185">Reference proteome</keyword>
<dbReference type="Pfam" id="PF11753">
    <property type="entry name" value="DUF3310"/>
    <property type="match status" value="1"/>
</dbReference>
<reference evidence="1 2" key="1">
    <citation type="submission" date="2022-07" db="EMBL/GenBank/DDBJ databases">
        <authorList>
            <person name="Nishijima S."/>
        </authorList>
    </citation>
    <scope>NUCLEOTIDE SEQUENCE [LARGE SCALE GENOMIC DNA]</scope>
    <source>
        <strain evidence="1">4225_94495</strain>
    </source>
</reference>
<protein>
    <recommendedName>
        <fullName evidence="3">DUF3310 domain-containing protein</fullName>
    </recommendedName>
</protein>
<proteinExistence type="predicted"/>